<keyword evidence="2" id="KW-1185">Reference proteome</keyword>
<organism evidence="1 2">
    <name type="scientific">Pleurodeles waltl</name>
    <name type="common">Iberian ribbed newt</name>
    <dbReference type="NCBI Taxonomy" id="8319"/>
    <lineage>
        <taxon>Eukaryota</taxon>
        <taxon>Metazoa</taxon>
        <taxon>Chordata</taxon>
        <taxon>Craniata</taxon>
        <taxon>Vertebrata</taxon>
        <taxon>Euteleostomi</taxon>
        <taxon>Amphibia</taxon>
        <taxon>Batrachia</taxon>
        <taxon>Caudata</taxon>
        <taxon>Salamandroidea</taxon>
        <taxon>Salamandridae</taxon>
        <taxon>Pleurodelinae</taxon>
        <taxon>Pleurodeles</taxon>
    </lineage>
</organism>
<sequence length="178" mass="18695">MAQSLPVLGAVQPASACTSQVAAQAATESVVGVVPVGDVSAMAMGASRGGEVGQQDLIGHLALVLLWLFEVDLLPTSLVGGGRWWVLVKEKKNTAGGSRPLNPKDVWLSAREAKVVLGYPWGSGVGACGGMPRRTGIRYLLLKVQVNSYQLEQRPAPLLIGSPEKLLKARKVCLSAEV</sequence>
<name>A0AAV7QHT1_PLEWA</name>
<evidence type="ECO:0000313" key="1">
    <source>
        <dbReference type="EMBL" id="KAJ1140142.1"/>
    </source>
</evidence>
<evidence type="ECO:0000313" key="2">
    <source>
        <dbReference type="Proteomes" id="UP001066276"/>
    </source>
</evidence>
<reference evidence="1" key="1">
    <citation type="journal article" date="2022" name="bioRxiv">
        <title>Sequencing and chromosome-scale assembly of the giantPleurodeles waltlgenome.</title>
        <authorList>
            <person name="Brown T."/>
            <person name="Elewa A."/>
            <person name="Iarovenko S."/>
            <person name="Subramanian E."/>
            <person name="Araus A.J."/>
            <person name="Petzold A."/>
            <person name="Susuki M."/>
            <person name="Suzuki K.-i.T."/>
            <person name="Hayashi T."/>
            <person name="Toyoda A."/>
            <person name="Oliveira C."/>
            <person name="Osipova E."/>
            <person name="Leigh N.D."/>
            <person name="Simon A."/>
            <person name="Yun M.H."/>
        </authorList>
    </citation>
    <scope>NUCLEOTIDE SEQUENCE</scope>
    <source>
        <strain evidence="1">20211129_DDA</strain>
        <tissue evidence="1">Liver</tissue>
    </source>
</reference>
<proteinExistence type="predicted"/>
<accession>A0AAV7QHT1</accession>
<gene>
    <name evidence="1" type="ORF">NDU88_006502</name>
</gene>
<dbReference type="EMBL" id="JANPWB010000010">
    <property type="protein sequence ID" value="KAJ1140142.1"/>
    <property type="molecule type" value="Genomic_DNA"/>
</dbReference>
<protein>
    <submittedName>
        <fullName evidence="1">Uncharacterized protein</fullName>
    </submittedName>
</protein>
<comment type="caution">
    <text evidence="1">The sequence shown here is derived from an EMBL/GenBank/DDBJ whole genome shotgun (WGS) entry which is preliminary data.</text>
</comment>
<dbReference type="Proteomes" id="UP001066276">
    <property type="component" value="Chromosome 6"/>
</dbReference>
<dbReference type="AlphaFoldDB" id="A0AAV7QHT1"/>